<evidence type="ECO:0000259" key="2">
    <source>
        <dbReference type="PROSITE" id="PS51512"/>
    </source>
</evidence>
<dbReference type="SMART" id="SM01271">
    <property type="entry name" value="LSM14"/>
    <property type="match status" value="1"/>
</dbReference>
<organism evidence="4 5">
    <name type="scientific">Cucurbita argyrosperma subsp. sororia</name>
    <dbReference type="NCBI Taxonomy" id="37648"/>
    <lineage>
        <taxon>Eukaryota</taxon>
        <taxon>Viridiplantae</taxon>
        <taxon>Streptophyta</taxon>
        <taxon>Embryophyta</taxon>
        <taxon>Tracheophyta</taxon>
        <taxon>Spermatophyta</taxon>
        <taxon>Magnoliopsida</taxon>
        <taxon>eudicotyledons</taxon>
        <taxon>Gunneridae</taxon>
        <taxon>Pentapetalae</taxon>
        <taxon>rosids</taxon>
        <taxon>fabids</taxon>
        <taxon>Cucurbitales</taxon>
        <taxon>Cucurbitaceae</taxon>
        <taxon>Cucurbiteae</taxon>
        <taxon>Cucurbita</taxon>
    </lineage>
</organism>
<gene>
    <name evidence="4" type="primary">DCP5</name>
    <name evidence="4" type="ORF">SDJN03_01364</name>
</gene>
<dbReference type="PANTHER" id="PTHR13586:SF0">
    <property type="entry name" value="TRAILER HITCH, ISOFORM H"/>
    <property type="match status" value="1"/>
</dbReference>
<dbReference type="SMART" id="SM01199">
    <property type="entry name" value="FDF"/>
    <property type="match status" value="1"/>
</dbReference>
<dbReference type="GO" id="GO:0003729">
    <property type="term" value="F:mRNA binding"/>
    <property type="evidence" value="ECO:0007669"/>
    <property type="project" value="TreeGrafter"/>
</dbReference>
<dbReference type="AlphaFoldDB" id="A0AAV6P8F9"/>
<evidence type="ECO:0000259" key="3">
    <source>
        <dbReference type="PROSITE" id="PS51513"/>
    </source>
</evidence>
<dbReference type="CDD" id="cd01736">
    <property type="entry name" value="LSm14_N"/>
    <property type="match status" value="1"/>
</dbReference>
<dbReference type="GO" id="GO:0034063">
    <property type="term" value="P:stress granule assembly"/>
    <property type="evidence" value="ECO:0007669"/>
    <property type="project" value="TreeGrafter"/>
</dbReference>
<feature type="non-terminal residue" evidence="4">
    <location>
        <position position="1"/>
    </location>
</feature>
<dbReference type="InterPro" id="IPR025761">
    <property type="entry name" value="FFD_box"/>
</dbReference>
<dbReference type="InterPro" id="IPR025609">
    <property type="entry name" value="Lsm14-like_N"/>
</dbReference>
<dbReference type="Proteomes" id="UP000685013">
    <property type="component" value="Chromosome 1"/>
</dbReference>
<reference evidence="4 5" key="1">
    <citation type="journal article" date="2021" name="Hortic Res">
        <title>The domestication of Cucurbita argyrosperma as revealed by the genome of its wild relative.</title>
        <authorList>
            <person name="Barrera-Redondo J."/>
            <person name="Sanchez-de la Vega G."/>
            <person name="Aguirre-Liguori J.A."/>
            <person name="Castellanos-Morales G."/>
            <person name="Gutierrez-Guerrero Y.T."/>
            <person name="Aguirre-Dugua X."/>
            <person name="Aguirre-Planter E."/>
            <person name="Tenaillon M.I."/>
            <person name="Lira-Saade R."/>
            <person name="Eguiarte L.E."/>
        </authorList>
    </citation>
    <scope>NUCLEOTIDE SEQUENCE [LARGE SCALE GENOMIC DNA]</scope>
    <source>
        <strain evidence="4">JBR-2021</strain>
    </source>
</reference>
<dbReference type="GO" id="GO:0033962">
    <property type="term" value="P:P-body assembly"/>
    <property type="evidence" value="ECO:0007669"/>
    <property type="project" value="TreeGrafter"/>
</dbReference>
<evidence type="ECO:0000256" key="1">
    <source>
        <dbReference type="PROSITE-ProRule" id="PRU00846"/>
    </source>
</evidence>
<evidence type="ECO:0000313" key="4">
    <source>
        <dbReference type="EMBL" id="KAG6608022.1"/>
    </source>
</evidence>
<dbReference type="InterPro" id="IPR019050">
    <property type="entry name" value="FDF_dom"/>
</dbReference>
<proteinExistence type="predicted"/>
<feature type="domain" description="DFDF" evidence="2">
    <location>
        <begin position="254"/>
        <end position="290"/>
    </location>
</feature>
<evidence type="ECO:0000313" key="5">
    <source>
        <dbReference type="Proteomes" id="UP000685013"/>
    </source>
</evidence>
<comment type="caution">
    <text evidence="4">The sequence shown here is derived from an EMBL/GenBank/DDBJ whole genome shotgun (WGS) entry which is preliminary data.</text>
</comment>
<dbReference type="PROSITE" id="PS51512">
    <property type="entry name" value="DFDF"/>
    <property type="match status" value="1"/>
</dbReference>
<dbReference type="Pfam" id="PF12701">
    <property type="entry name" value="LSM14"/>
    <property type="match status" value="1"/>
</dbReference>
<feature type="domain" description="FFD box profile" evidence="3">
    <location>
        <begin position="291"/>
        <end position="306"/>
    </location>
</feature>
<dbReference type="GO" id="GO:0000932">
    <property type="term" value="C:P-body"/>
    <property type="evidence" value="ECO:0007669"/>
    <property type="project" value="TreeGrafter"/>
</dbReference>
<accession>A0AAV6P8F9</accession>
<protein>
    <submittedName>
        <fullName evidence="4">Protein decapping 5</fullName>
    </submittedName>
</protein>
<dbReference type="InterPro" id="IPR025762">
    <property type="entry name" value="DFDF"/>
</dbReference>
<dbReference type="EMBL" id="JAGKQH010000001">
    <property type="protein sequence ID" value="KAG6608022.1"/>
    <property type="molecule type" value="Genomic_DNA"/>
</dbReference>
<sequence>MATESASEVSASPVGSYIGSTISLITKCEIRYEGILYHLNIQECTIGLANVRSYGTEGRKIDGPQILPSDEVYEYILFRGSDIKDLQLKSPSFAEMDKQIHDGSVIQSKHAGVSTSPLYPSVGCETSTVSNQSQDSLAFNNGQYPSKLSSHQSVAAVWQEIGNNKAQITGKPIFHPTSILSRQSVLNTAPSISGSGPLLTLPAPSLTPYQLSQSGAEVLSSTKKLCVDARNLGASNSSISIAAIEHQTPSFPSLREMPPQQFTEEFDFQAMNEKFKKDEEERHWAIPRAKPAYNKDEFFDTISCNSLERGSRNGHSRFSRPMKFDSETIGGLPHMGGNVGYGVRRAFSFHPPLPILLSAAHADGSTHHYHRNSKAGPDQTCDSQFECFTFRQKAESAVQFQQPYMTRRRRG</sequence>
<feature type="short sequence motif" description="FFD box" evidence="1">
    <location>
        <begin position="291"/>
        <end position="306"/>
    </location>
</feature>
<dbReference type="PROSITE" id="PS51513">
    <property type="entry name" value="FFD"/>
    <property type="match status" value="1"/>
</dbReference>
<keyword evidence="5" id="KW-1185">Reference proteome</keyword>
<name>A0AAV6P8F9_9ROSI</name>
<dbReference type="PANTHER" id="PTHR13586">
    <property type="entry name" value="SCD6 PROTEIN-RELATED"/>
    <property type="match status" value="1"/>
</dbReference>